<evidence type="ECO:0000259" key="1">
    <source>
        <dbReference type="Pfam" id="PF05685"/>
    </source>
</evidence>
<name>A0ABV1KRB0_9BACL</name>
<dbReference type="GO" id="GO:0004519">
    <property type="term" value="F:endonuclease activity"/>
    <property type="evidence" value="ECO:0007669"/>
    <property type="project" value="UniProtKB-KW"/>
</dbReference>
<dbReference type="Pfam" id="PF05685">
    <property type="entry name" value="Uma2"/>
    <property type="match status" value="1"/>
</dbReference>
<keyword evidence="2" id="KW-0255">Endonuclease</keyword>
<accession>A0ABV1KRB0</accession>
<reference evidence="2 3" key="1">
    <citation type="journal article" date="2023" name="Genome Announc.">
        <title>Pan-Genome Analyses of the Genus Cohnella and Proposal of the Novel Species Cohnella silvisoli sp. nov., Isolated from Forest Soil.</title>
        <authorList>
            <person name="Wang C."/>
            <person name="Mao L."/>
            <person name="Bao G."/>
            <person name="Zhu H."/>
        </authorList>
    </citation>
    <scope>NUCLEOTIDE SEQUENCE [LARGE SCALE GENOMIC DNA]</scope>
    <source>
        <strain evidence="2 3">NL03-T5-1</strain>
    </source>
</reference>
<comment type="caution">
    <text evidence="2">The sequence shown here is derived from an EMBL/GenBank/DDBJ whole genome shotgun (WGS) entry which is preliminary data.</text>
</comment>
<protein>
    <submittedName>
        <fullName evidence="2">Uma2 family endonuclease</fullName>
    </submittedName>
</protein>
<evidence type="ECO:0000313" key="3">
    <source>
        <dbReference type="Proteomes" id="UP001493487"/>
    </source>
</evidence>
<dbReference type="InterPro" id="IPR008538">
    <property type="entry name" value="Uma2"/>
</dbReference>
<dbReference type="Proteomes" id="UP001493487">
    <property type="component" value="Unassembled WGS sequence"/>
</dbReference>
<dbReference type="InterPro" id="IPR012296">
    <property type="entry name" value="Nuclease_put_TT1808"/>
</dbReference>
<keyword evidence="2" id="KW-0540">Nuclease</keyword>
<dbReference type="PANTHER" id="PTHR34107:SF4">
    <property type="entry name" value="SLL1222 PROTEIN"/>
    <property type="match status" value="1"/>
</dbReference>
<feature type="domain" description="Putative restriction endonuclease" evidence="1">
    <location>
        <begin position="10"/>
        <end position="117"/>
    </location>
</feature>
<proteinExistence type="predicted"/>
<evidence type="ECO:0000313" key="2">
    <source>
        <dbReference type="EMBL" id="MEQ4482624.1"/>
    </source>
</evidence>
<dbReference type="InterPro" id="IPR011335">
    <property type="entry name" value="Restrct_endonuc-II-like"/>
</dbReference>
<dbReference type="CDD" id="cd06260">
    <property type="entry name" value="DUF820-like"/>
    <property type="match status" value="1"/>
</dbReference>
<dbReference type="PANTHER" id="PTHR34107">
    <property type="entry name" value="SLL0198 PROTEIN-RELATED"/>
    <property type="match status" value="1"/>
</dbReference>
<keyword evidence="3" id="KW-1185">Reference proteome</keyword>
<dbReference type="RefSeq" id="WP_255678405.1">
    <property type="nucleotide sequence ID" value="NZ_JAIOAP010000003.1"/>
</dbReference>
<dbReference type="SUPFAM" id="SSF52980">
    <property type="entry name" value="Restriction endonuclease-like"/>
    <property type="match status" value="1"/>
</dbReference>
<gene>
    <name evidence="2" type="ORF">QJS35_09475</name>
</gene>
<keyword evidence="2" id="KW-0378">Hydrolase</keyword>
<sequence length="140" mass="16142">MQSCRSDYEIFHAPLDVILSQTNVLQPDILMIHRSRMHIVSARGIEGPPDLVVEIVSPHSRKRDKVVKAKIYAKYNVPEYWVVNSDTETLEQYRIVGETYELFNLFEGDDRVTSDKLPCVSFVIGDIFREIQIRNLSSSN</sequence>
<organism evidence="2 3">
    <name type="scientific">Cohnella silvisoli</name>
    <dbReference type="NCBI Taxonomy" id="2873699"/>
    <lineage>
        <taxon>Bacteria</taxon>
        <taxon>Bacillati</taxon>
        <taxon>Bacillota</taxon>
        <taxon>Bacilli</taxon>
        <taxon>Bacillales</taxon>
        <taxon>Paenibacillaceae</taxon>
        <taxon>Cohnella</taxon>
    </lineage>
</organism>
<dbReference type="Gene3D" id="3.90.1570.10">
    <property type="entry name" value="tt1808, chain A"/>
    <property type="match status" value="1"/>
</dbReference>
<dbReference type="EMBL" id="JASKHM010000004">
    <property type="protein sequence ID" value="MEQ4482624.1"/>
    <property type="molecule type" value="Genomic_DNA"/>
</dbReference>